<evidence type="ECO:0000313" key="2">
    <source>
        <dbReference type="Proteomes" id="UP000238479"/>
    </source>
</evidence>
<accession>A0A2P6Q7V6</accession>
<keyword evidence="2" id="KW-1185">Reference proteome</keyword>
<protein>
    <submittedName>
        <fullName evidence="1">Uncharacterized protein</fullName>
    </submittedName>
</protein>
<name>A0A2P6Q7V6_ROSCH</name>
<dbReference type="AlphaFoldDB" id="A0A2P6Q7V6"/>
<comment type="caution">
    <text evidence="1">The sequence shown here is derived from an EMBL/GenBank/DDBJ whole genome shotgun (WGS) entry which is preliminary data.</text>
</comment>
<evidence type="ECO:0000313" key="1">
    <source>
        <dbReference type="EMBL" id="PRQ30260.1"/>
    </source>
</evidence>
<reference evidence="1 2" key="1">
    <citation type="journal article" date="2018" name="Nat. Genet.">
        <title>The Rosa genome provides new insights in the design of modern roses.</title>
        <authorList>
            <person name="Bendahmane M."/>
        </authorList>
    </citation>
    <scope>NUCLEOTIDE SEQUENCE [LARGE SCALE GENOMIC DNA]</scope>
    <source>
        <strain evidence="2">cv. Old Blush</strain>
    </source>
</reference>
<gene>
    <name evidence="1" type="ORF">RchiOBHm_Chr5g0022671</name>
</gene>
<dbReference type="Proteomes" id="UP000238479">
    <property type="component" value="Chromosome 5"/>
</dbReference>
<dbReference type="Gramene" id="PRQ30260">
    <property type="protein sequence ID" value="PRQ30260"/>
    <property type="gene ID" value="RchiOBHm_Chr5g0022671"/>
</dbReference>
<sequence>MTFKNLPPRSEEVNMIREPIIRLHDFLNGVGDIRARHKILL</sequence>
<organism evidence="1 2">
    <name type="scientific">Rosa chinensis</name>
    <name type="common">China rose</name>
    <dbReference type="NCBI Taxonomy" id="74649"/>
    <lineage>
        <taxon>Eukaryota</taxon>
        <taxon>Viridiplantae</taxon>
        <taxon>Streptophyta</taxon>
        <taxon>Embryophyta</taxon>
        <taxon>Tracheophyta</taxon>
        <taxon>Spermatophyta</taxon>
        <taxon>Magnoliopsida</taxon>
        <taxon>eudicotyledons</taxon>
        <taxon>Gunneridae</taxon>
        <taxon>Pentapetalae</taxon>
        <taxon>rosids</taxon>
        <taxon>fabids</taxon>
        <taxon>Rosales</taxon>
        <taxon>Rosaceae</taxon>
        <taxon>Rosoideae</taxon>
        <taxon>Rosoideae incertae sedis</taxon>
        <taxon>Rosa</taxon>
    </lineage>
</organism>
<dbReference type="EMBL" id="PDCK01000043">
    <property type="protein sequence ID" value="PRQ30260.1"/>
    <property type="molecule type" value="Genomic_DNA"/>
</dbReference>
<proteinExistence type="predicted"/>